<protein>
    <submittedName>
        <fullName evidence="1">Uncharacterized protein</fullName>
    </submittedName>
</protein>
<name>A0ACC4E3R3_PURLI</name>
<keyword evidence="2" id="KW-1185">Reference proteome</keyword>
<comment type="caution">
    <text evidence="1">The sequence shown here is derived from an EMBL/GenBank/DDBJ whole genome shotgun (WGS) entry which is preliminary data.</text>
</comment>
<dbReference type="Proteomes" id="UP001638806">
    <property type="component" value="Unassembled WGS sequence"/>
</dbReference>
<reference evidence="1" key="1">
    <citation type="submission" date="2024-12" db="EMBL/GenBank/DDBJ databases">
        <title>Comparative genomics and development of molecular markers within Purpureocillium lilacinum and among Purpureocillium species.</title>
        <authorList>
            <person name="Yeh Z.-Y."/>
            <person name="Ni N.-T."/>
            <person name="Lo P.-H."/>
            <person name="Mushyakhwo K."/>
            <person name="Lin C.-F."/>
            <person name="Nai Y.-S."/>
        </authorList>
    </citation>
    <scope>NUCLEOTIDE SEQUENCE</scope>
    <source>
        <strain evidence="1">NCHU-NPUST-175</strain>
    </source>
</reference>
<dbReference type="EMBL" id="JBGNUJ010000002">
    <property type="protein sequence ID" value="KAL3963274.1"/>
    <property type="molecule type" value="Genomic_DNA"/>
</dbReference>
<sequence length="207" mass="22363">MQAVVAGARACPPTQSISTAVVLQPTARDQSPGAGAPFRNPKRRSSWPKLPVKVKSSPRSATIRQAGAPGTWRDRFEPPMAPKAQHRMPTQRAKQWLTFSAAAHCSSQVTSALYPSTRSRPAVHPSESNEQNESPRYIRLVPRPVQRISRLRLPAPHVASTIRRAPFPDKGDGFPSPGSSAALLHHIQTKPWILGAGGSLGGRLSRG</sequence>
<proteinExistence type="predicted"/>
<gene>
    <name evidence="1" type="ORF">ACCO45_000278</name>
</gene>
<accession>A0ACC4E3R3</accession>
<organism evidence="1 2">
    <name type="scientific">Purpureocillium lilacinum</name>
    <name type="common">Paecilomyces lilacinus</name>
    <dbReference type="NCBI Taxonomy" id="33203"/>
    <lineage>
        <taxon>Eukaryota</taxon>
        <taxon>Fungi</taxon>
        <taxon>Dikarya</taxon>
        <taxon>Ascomycota</taxon>
        <taxon>Pezizomycotina</taxon>
        <taxon>Sordariomycetes</taxon>
        <taxon>Hypocreomycetidae</taxon>
        <taxon>Hypocreales</taxon>
        <taxon>Ophiocordycipitaceae</taxon>
        <taxon>Purpureocillium</taxon>
    </lineage>
</organism>
<evidence type="ECO:0000313" key="1">
    <source>
        <dbReference type="EMBL" id="KAL3963274.1"/>
    </source>
</evidence>
<evidence type="ECO:0000313" key="2">
    <source>
        <dbReference type="Proteomes" id="UP001638806"/>
    </source>
</evidence>